<evidence type="ECO:0000256" key="5">
    <source>
        <dbReference type="ARBA" id="ARBA00022692"/>
    </source>
</evidence>
<keyword evidence="9" id="KW-0496">Mitochondrion</keyword>
<dbReference type="OrthoDB" id="44067at2759"/>
<keyword evidence="5 12" id="KW-0812">Transmembrane</keyword>
<dbReference type="PANTHER" id="PTHR12980:SF0">
    <property type="entry name" value="CYTOCHROME B-C1 COMPLEX SUBUNIT 9"/>
    <property type="match status" value="1"/>
</dbReference>
<reference evidence="13 14" key="1">
    <citation type="submission" date="2016-03" db="EMBL/GenBank/DDBJ databases">
        <title>Draft genome sequence of the Fonsecaea monophora CBS 269.37.</title>
        <authorList>
            <person name="Bombassaro A."/>
            <person name="Vinicius W.A."/>
            <person name="De Hoog S."/>
            <person name="Sun J."/>
            <person name="Souza E.M."/>
            <person name="Raittz R.T."/>
            <person name="Costa F."/>
            <person name="Leao A.C."/>
            <person name="Tadra-Sfeir M.Z."/>
            <person name="Baura V."/>
            <person name="Balsanelli E."/>
            <person name="Pedrosa F.O."/>
            <person name="Moreno L.F."/>
            <person name="Steffens M.B."/>
            <person name="Xi L."/>
            <person name="Bocca A.L."/>
            <person name="Felipe M.S."/>
            <person name="Teixeira M."/>
            <person name="Telles Filho F.Q."/>
            <person name="Azevedo C.M."/>
            <person name="Gomes R."/>
            <person name="Vicente V.A."/>
        </authorList>
    </citation>
    <scope>NUCLEOTIDE SEQUENCE [LARGE SCALE GENOMIC DNA]</scope>
    <source>
        <strain evidence="13 14">CBS 269.37</strain>
    </source>
</reference>
<keyword evidence="14" id="KW-1185">Reference proteome</keyword>
<comment type="subcellular location">
    <subcellularLocation>
        <location evidence="1">Mitochondrion inner membrane</location>
        <topology evidence="1">Single-pass membrane protein</topology>
    </subcellularLocation>
</comment>
<evidence type="ECO:0000256" key="4">
    <source>
        <dbReference type="ARBA" id="ARBA00022660"/>
    </source>
</evidence>
<dbReference type="InterPro" id="IPR008027">
    <property type="entry name" value="QCR9"/>
</dbReference>
<evidence type="ECO:0000256" key="8">
    <source>
        <dbReference type="ARBA" id="ARBA00022989"/>
    </source>
</evidence>
<protein>
    <recommendedName>
        <fullName evidence="11">Complex III subunit 9</fullName>
    </recommendedName>
</protein>
<dbReference type="GO" id="GO:0005743">
    <property type="term" value="C:mitochondrial inner membrane"/>
    <property type="evidence" value="ECO:0007669"/>
    <property type="project" value="UniProtKB-SubCell"/>
</dbReference>
<dbReference type="Gene3D" id="1.20.5.260">
    <property type="entry name" value="Cytochrome b-c1 complex subunit 9"/>
    <property type="match status" value="1"/>
</dbReference>
<evidence type="ECO:0000256" key="6">
    <source>
        <dbReference type="ARBA" id="ARBA00022792"/>
    </source>
</evidence>
<evidence type="ECO:0000256" key="7">
    <source>
        <dbReference type="ARBA" id="ARBA00022982"/>
    </source>
</evidence>
<keyword evidence="7" id="KW-0249">Electron transport</keyword>
<dbReference type="FunFam" id="1.20.5.260:FF:000001">
    <property type="entry name" value="Cytochrome b-c1 complex subunit 9"/>
    <property type="match status" value="1"/>
</dbReference>
<keyword evidence="8 12" id="KW-1133">Transmembrane helix</keyword>
<evidence type="ECO:0000313" key="13">
    <source>
        <dbReference type="EMBL" id="OAG38183.1"/>
    </source>
</evidence>
<gene>
    <name evidence="13" type="ORF">AYO21_07643</name>
</gene>
<keyword evidence="3" id="KW-0813">Transport</keyword>
<evidence type="ECO:0000256" key="10">
    <source>
        <dbReference type="ARBA" id="ARBA00023136"/>
    </source>
</evidence>
<dbReference type="EMBL" id="LVKK01000060">
    <property type="protein sequence ID" value="OAG38183.1"/>
    <property type="molecule type" value="Genomic_DNA"/>
</dbReference>
<sequence length="110" mass="12445">MPAVSQISSGIFNGLMRKNATWLTTIFLGAFTFELAFEGVTNSIWDNWNKGRQWKDIKHRYIQQAEEEDEEGAVASPQTDFSNICVTTRELAIERVSTISVSHHERLVAA</sequence>
<keyword evidence="10 12" id="KW-0472">Membrane</keyword>
<dbReference type="Proteomes" id="UP000077002">
    <property type="component" value="Unassembled WGS sequence"/>
</dbReference>
<evidence type="ECO:0000256" key="11">
    <source>
        <dbReference type="ARBA" id="ARBA00044247"/>
    </source>
</evidence>
<name>A0A177F1L7_9EURO</name>
<evidence type="ECO:0000313" key="14">
    <source>
        <dbReference type="Proteomes" id="UP000077002"/>
    </source>
</evidence>
<organism evidence="13 14">
    <name type="scientific">Fonsecaea monophora</name>
    <dbReference type="NCBI Taxonomy" id="254056"/>
    <lineage>
        <taxon>Eukaryota</taxon>
        <taxon>Fungi</taxon>
        <taxon>Dikarya</taxon>
        <taxon>Ascomycota</taxon>
        <taxon>Pezizomycotina</taxon>
        <taxon>Eurotiomycetes</taxon>
        <taxon>Chaetothyriomycetidae</taxon>
        <taxon>Chaetothyriales</taxon>
        <taxon>Herpotrichiellaceae</taxon>
        <taxon>Fonsecaea</taxon>
    </lineage>
</organism>
<evidence type="ECO:0000256" key="9">
    <source>
        <dbReference type="ARBA" id="ARBA00023128"/>
    </source>
</evidence>
<keyword evidence="6" id="KW-0999">Mitochondrion inner membrane</keyword>
<comment type="caution">
    <text evidence="13">The sequence shown here is derived from an EMBL/GenBank/DDBJ whole genome shotgun (WGS) entry which is preliminary data.</text>
</comment>
<evidence type="ECO:0000256" key="12">
    <source>
        <dbReference type="SAM" id="Phobius"/>
    </source>
</evidence>
<evidence type="ECO:0000256" key="1">
    <source>
        <dbReference type="ARBA" id="ARBA00004434"/>
    </source>
</evidence>
<dbReference type="SUPFAM" id="SSF81514">
    <property type="entry name" value="Subunit X (non-heme 7 kDa protein) of cytochrome bc1 complex (Ubiquinol-cytochrome c reductase)"/>
    <property type="match status" value="1"/>
</dbReference>
<dbReference type="Pfam" id="PF05365">
    <property type="entry name" value="UCR_UQCRX_QCR9"/>
    <property type="match status" value="1"/>
</dbReference>
<keyword evidence="4" id="KW-0679">Respiratory chain</keyword>
<evidence type="ECO:0000256" key="2">
    <source>
        <dbReference type="ARBA" id="ARBA00007856"/>
    </source>
</evidence>
<dbReference type="GeneID" id="34602796"/>
<dbReference type="GO" id="GO:0006122">
    <property type="term" value="P:mitochondrial electron transport, ubiquinol to cytochrome c"/>
    <property type="evidence" value="ECO:0007669"/>
    <property type="project" value="InterPro"/>
</dbReference>
<feature type="transmembrane region" description="Helical" evidence="12">
    <location>
        <begin position="20"/>
        <end position="45"/>
    </location>
</feature>
<comment type="similarity">
    <text evidence="2">Belongs to the UQCR10/QCR9 family.</text>
</comment>
<proteinExistence type="inferred from homology"/>
<dbReference type="RefSeq" id="XP_022510135.1">
    <property type="nucleotide sequence ID" value="XM_022657597.1"/>
</dbReference>
<dbReference type="AlphaFoldDB" id="A0A177F1L7"/>
<dbReference type="PANTHER" id="PTHR12980">
    <property type="entry name" value="UBIQUINOL-CYTOCHROME C REDUCTASE COMPLEX, SUBUNIT X"/>
    <property type="match status" value="1"/>
</dbReference>
<accession>A0A177F1L7</accession>
<dbReference type="InterPro" id="IPR036656">
    <property type="entry name" value="QCR9_sf"/>
</dbReference>
<dbReference type="GO" id="GO:0045275">
    <property type="term" value="C:respiratory chain complex III"/>
    <property type="evidence" value="ECO:0007669"/>
    <property type="project" value="InterPro"/>
</dbReference>
<evidence type="ECO:0000256" key="3">
    <source>
        <dbReference type="ARBA" id="ARBA00022448"/>
    </source>
</evidence>